<proteinExistence type="predicted"/>
<keyword evidence="3" id="KW-1185">Reference proteome</keyword>
<organism evidence="2 3">
    <name type="scientific">Ophiocordyceps australis</name>
    <dbReference type="NCBI Taxonomy" id="1399860"/>
    <lineage>
        <taxon>Eukaryota</taxon>
        <taxon>Fungi</taxon>
        <taxon>Dikarya</taxon>
        <taxon>Ascomycota</taxon>
        <taxon>Pezizomycotina</taxon>
        <taxon>Sordariomycetes</taxon>
        <taxon>Hypocreomycetidae</taxon>
        <taxon>Hypocreales</taxon>
        <taxon>Ophiocordycipitaceae</taxon>
        <taxon>Ophiocordyceps</taxon>
    </lineage>
</organism>
<sequence length="687" mass="76455">MDPEFLAAIMDPEFLATLMDPNYLATLMAANGQGENVAGNAVPPDAQAALIPGAQAAGDPDMQDDVDAMMEAEGYAARMEASGLGFDRPPDGLTFNMGPNGLTPVREIDAFDIDFFDIDMQDDDLAHTLGANGQVSNFRVVGRDPMNPNNTDFNVGVNAQSSNTRANSFSIDTEGIPELMAEMAVPEIWGIEELTGPYRFETRMERVARFRANARRAREEFNRAAPRTEANRVAPRTETNGVAPKMEPNGVAPKMEVDNAVPSREANGSVEVKREANGSVEVKRESNGSVEVKREANEDLANEAPANEAPVNEAPIASAEQTNASLIPSIVREILRPLAPNRILTITGQNKSVISMDQLCSLPANKRLRWAMDLYTIVSMPPAPESNQQAIEDMRQSMVFKVERPEEVADVDHVAPSLKEEHALHRQVFERFEHWRERVSCHVMVPKPSKWFEEIGTLTVGVNFGGYTMDRMLPFVDCTRTALCELMVGAFDMAKHKSPDNLLVSPRLGTCAIRPWTGEFYNVPLHVEWMRELNIDSRTYAQALGEAFAVLHWGARVTTQGVEFAVGTRDVTREFEAVKEMGTRQDLCATQLYAFHFGEVEEVTFVEDLAVNYDTYNLLGSCMADRDNMVYLPDPVEGDYLFHKFRAAYIKCGRKIVKRAHDLKLGLHTPESVIFAWTARWRDSMRG</sequence>
<evidence type="ECO:0000313" key="3">
    <source>
        <dbReference type="Proteomes" id="UP000226192"/>
    </source>
</evidence>
<dbReference type="Proteomes" id="UP000226192">
    <property type="component" value="Unassembled WGS sequence"/>
</dbReference>
<feature type="region of interest" description="Disordered" evidence="1">
    <location>
        <begin position="218"/>
        <end position="317"/>
    </location>
</feature>
<dbReference type="AlphaFoldDB" id="A0A2C5XET1"/>
<dbReference type="EMBL" id="NJET01000169">
    <property type="protein sequence ID" value="PHH59988.1"/>
    <property type="molecule type" value="Genomic_DNA"/>
</dbReference>
<dbReference type="OrthoDB" id="2993351at2759"/>
<evidence type="ECO:0000313" key="2">
    <source>
        <dbReference type="EMBL" id="PHH59988.1"/>
    </source>
</evidence>
<feature type="compositionally biased region" description="Low complexity" evidence="1">
    <location>
        <begin position="302"/>
        <end position="317"/>
    </location>
</feature>
<name>A0A2C5XET1_9HYPO</name>
<reference evidence="2 3" key="1">
    <citation type="submission" date="2017-06" db="EMBL/GenBank/DDBJ databases">
        <title>Ant-infecting Ophiocordyceps genomes reveal a high diversity of potential behavioral manipulation genes and a possible major role for enterotoxins.</title>
        <authorList>
            <person name="De Bekker C."/>
            <person name="Evans H.C."/>
            <person name="Brachmann A."/>
            <person name="Hughes D.P."/>
        </authorList>
    </citation>
    <scope>NUCLEOTIDE SEQUENCE [LARGE SCALE GENOMIC DNA]</scope>
    <source>
        <strain evidence="2 3">Map64</strain>
    </source>
</reference>
<comment type="caution">
    <text evidence="2">The sequence shown here is derived from an EMBL/GenBank/DDBJ whole genome shotgun (WGS) entry which is preliminary data.</text>
</comment>
<dbReference type="PANTHER" id="PTHR40780">
    <property type="entry name" value="DUF3669 DOMAIN-CONTAINING PROTEIN"/>
    <property type="match status" value="1"/>
</dbReference>
<protein>
    <submittedName>
        <fullName evidence="2">Uncharacterized protein</fullName>
    </submittedName>
</protein>
<dbReference type="PANTHER" id="PTHR40780:SF2">
    <property type="entry name" value="DUF3669 DOMAIN-CONTAINING PROTEIN"/>
    <property type="match status" value="1"/>
</dbReference>
<accession>A0A2C5XET1</accession>
<feature type="compositionally biased region" description="Basic and acidic residues" evidence="1">
    <location>
        <begin position="271"/>
        <end position="297"/>
    </location>
</feature>
<gene>
    <name evidence="2" type="ORF">CDD81_2222</name>
</gene>
<evidence type="ECO:0000256" key="1">
    <source>
        <dbReference type="SAM" id="MobiDB-lite"/>
    </source>
</evidence>